<proteinExistence type="predicted"/>
<dbReference type="PROSITE" id="PS50848">
    <property type="entry name" value="START"/>
    <property type="match status" value="1"/>
</dbReference>
<dbReference type="SUPFAM" id="SSF55961">
    <property type="entry name" value="Bet v1-like"/>
    <property type="match status" value="1"/>
</dbReference>
<dbReference type="PIRSF" id="PIRSF039033">
    <property type="entry name" value="START_dom"/>
    <property type="match status" value="1"/>
</dbReference>
<reference evidence="3 4" key="1">
    <citation type="submission" date="2015-01" db="EMBL/GenBank/DDBJ databases">
        <title>Complete genome of Pseudomonas batumici UCM B-321 producer of the batumin antibiotic with strong antistaphilococcal and potential anticancer activity.</title>
        <authorList>
            <person name="Klochko V.V."/>
            <person name="Zelena L.B."/>
            <person name="Elena K.A."/>
            <person name="Reva O.N."/>
        </authorList>
    </citation>
    <scope>NUCLEOTIDE SEQUENCE [LARGE SCALE GENOMIC DNA]</scope>
    <source>
        <strain evidence="3 4">UCM B-321</strain>
    </source>
</reference>
<dbReference type="Proteomes" id="UP000031535">
    <property type="component" value="Unassembled WGS sequence"/>
</dbReference>
<dbReference type="GO" id="GO:0008289">
    <property type="term" value="F:lipid binding"/>
    <property type="evidence" value="ECO:0007669"/>
    <property type="project" value="InterPro"/>
</dbReference>
<dbReference type="CDD" id="cd08876">
    <property type="entry name" value="START_1"/>
    <property type="match status" value="1"/>
</dbReference>
<gene>
    <name evidence="3" type="ORF">UCMB321_1569</name>
</gene>
<keyword evidence="1" id="KW-0732">Signal</keyword>
<sequence length="211" mass="23522">MNILLSATALASALLCTATLAAPTDWHLAKDEDGIQVYLRHVPGSRYQSFRGEVEIKADVGTLSDLQENLRVACKWLYACADMRLLKNDGDDTWVYLTTALPWPAQTRDMVIHVHSERADDGSLTRRLEAVPGFVPATPGQIRVRQLKGTWTMRPESDRQTRVIYELQAEPAGDIPSWLANRFVVDAPMISLKTLRAVAEHQGVRSVETTP</sequence>
<dbReference type="GO" id="GO:0005737">
    <property type="term" value="C:cytoplasm"/>
    <property type="evidence" value="ECO:0007669"/>
    <property type="project" value="UniProtKB-ARBA"/>
</dbReference>
<feature type="chain" id="PRO_5002150327" evidence="1">
    <location>
        <begin position="22"/>
        <end position="211"/>
    </location>
</feature>
<dbReference type="Gene3D" id="3.30.530.20">
    <property type="match status" value="1"/>
</dbReference>
<dbReference type="InterPro" id="IPR023393">
    <property type="entry name" value="START-like_dom_sf"/>
</dbReference>
<keyword evidence="4" id="KW-1185">Reference proteome</keyword>
<dbReference type="PANTHER" id="PTHR19308:SF14">
    <property type="entry name" value="START DOMAIN-CONTAINING PROTEIN"/>
    <property type="match status" value="1"/>
</dbReference>
<dbReference type="InterPro" id="IPR028347">
    <property type="entry name" value="START_dom_prot"/>
</dbReference>
<dbReference type="AlphaFoldDB" id="A0A0C2ICT5"/>
<dbReference type="STRING" id="226910.UCMB321_1569"/>
<dbReference type="Pfam" id="PF01852">
    <property type="entry name" value="START"/>
    <property type="match status" value="1"/>
</dbReference>
<evidence type="ECO:0000313" key="3">
    <source>
        <dbReference type="EMBL" id="KIH84715.1"/>
    </source>
</evidence>
<evidence type="ECO:0000313" key="4">
    <source>
        <dbReference type="Proteomes" id="UP000031535"/>
    </source>
</evidence>
<feature type="signal peptide" evidence="1">
    <location>
        <begin position="1"/>
        <end position="21"/>
    </location>
</feature>
<accession>A0A0C2ICT5</accession>
<protein>
    <submittedName>
        <fullName evidence="3">Collagenase</fullName>
    </submittedName>
</protein>
<feature type="domain" description="START" evidence="2">
    <location>
        <begin position="1"/>
        <end position="181"/>
    </location>
</feature>
<dbReference type="OrthoDB" id="5734556at2"/>
<dbReference type="InterPro" id="IPR002913">
    <property type="entry name" value="START_lipid-bd_dom"/>
</dbReference>
<name>A0A0C2ICT5_9PSED</name>
<dbReference type="InterPro" id="IPR051213">
    <property type="entry name" value="START_lipid_transfer"/>
</dbReference>
<dbReference type="PANTHER" id="PTHR19308">
    <property type="entry name" value="PHOSPHATIDYLCHOLINE TRANSFER PROTEIN"/>
    <property type="match status" value="1"/>
</dbReference>
<dbReference type="EMBL" id="JXDG01000015">
    <property type="protein sequence ID" value="KIH84715.1"/>
    <property type="molecule type" value="Genomic_DNA"/>
</dbReference>
<dbReference type="PATRIC" id="fig|226910.6.peg.1560"/>
<organism evidence="3 4">
    <name type="scientific">Pseudomonas batumici</name>
    <dbReference type="NCBI Taxonomy" id="226910"/>
    <lineage>
        <taxon>Bacteria</taxon>
        <taxon>Pseudomonadati</taxon>
        <taxon>Pseudomonadota</taxon>
        <taxon>Gammaproteobacteria</taxon>
        <taxon>Pseudomonadales</taxon>
        <taxon>Pseudomonadaceae</taxon>
        <taxon>Pseudomonas</taxon>
    </lineage>
</organism>
<comment type="caution">
    <text evidence="3">The sequence shown here is derived from an EMBL/GenBank/DDBJ whole genome shotgun (WGS) entry which is preliminary data.</text>
</comment>
<evidence type="ECO:0000259" key="2">
    <source>
        <dbReference type="PROSITE" id="PS50848"/>
    </source>
</evidence>
<evidence type="ECO:0000256" key="1">
    <source>
        <dbReference type="SAM" id="SignalP"/>
    </source>
</evidence>
<dbReference type="RefSeq" id="WP_040065069.1">
    <property type="nucleotide sequence ID" value="NZ_JXDG01000015.1"/>
</dbReference>